<reference evidence="1 2" key="1">
    <citation type="journal article" date="2020" name="Nature">
        <title>Six reference-quality genomes reveal evolution of bat adaptations.</title>
        <authorList>
            <person name="Jebb D."/>
            <person name="Huang Z."/>
            <person name="Pippel M."/>
            <person name="Hughes G.M."/>
            <person name="Lavrichenko K."/>
            <person name="Devanna P."/>
            <person name="Winkler S."/>
            <person name="Jermiin L.S."/>
            <person name="Skirmuntt E.C."/>
            <person name="Katzourakis A."/>
            <person name="Burkitt-Gray L."/>
            <person name="Ray D.A."/>
            <person name="Sullivan K.A.M."/>
            <person name="Roscito J.G."/>
            <person name="Kirilenko B.M."/>
            <person name="Davalos L.M."/>
            <person name="Corthals A.P."/>
            <person name="Power M.L."/>
            <person name="Jones G."/>
            <person name="Ransome R.D."/>
            <person name="Dechmann D.K.N."/>
            <person name="Locatelli A.G."/>
            <person name="Puechmaille S.J."/>
            <person name="Fedrigo O."/>
            <person name="Jarvis E.D."/>
            <person name="Hiller M."/>
            <person name="Vernes S.C."/>
            <person name="Myers E.W."/>
            <person name="Teeling E.C."/>
        </authorList>
    </citation>
    <scope>NUCLEOTIDE SEQUENCE [LARGE SCALE GENOMIC DNA]</scope>
    <source>
        <strain evidence="1">MRhiFer1</strain>
        <tissue evidence="1">Lung</tissue>
    </source>
</reference>
<dbReference type="EMBL" id="JACAGC010000017">
    <property type="protein sequence ID" value="KAF6306317.1"/>
    <property type="molecule type" value="Genomic_DNA"/>
</dbReference>
<sequence>MHPPRTIHLPPGFGHDGNCWSGSSRWCICSDNNRDTYW</sequence>
<proteinExistence type="predicted"/>
<dbReference type="Proteomes" id="UP000585614">
    <property type="component" value="Unassembled WGS sequence"/>
</dbReference>
<comment type="caution">
    <text evidence="1">The sequence shown here is derived from an EMBL/GenBank/DDBJ whole genome shotgun (WGS) entry which is preliminary data.</text>
</comment>
<accession>A0A7J7U090</accession>
<dbReference type="AlphaFoldDB" id="A0A7J7U090"/>
<protein>
    <submittedName>
        <fullName evidence="1">Guanylate cyclase 1 soluble subunit beta 1</fullName>
    </submittedName>
</protein>
<gene>
    <name evidence="1" type="ORF">mRhiFer1_006131</name>
</gene>
<evidence type="ECO:0000313" key="2">
    <source>
        <dbReference type="Proteomes" id="UP000585614"/>
    </source>
</evidence>
<name>A0A7J7U090_RHIFE</name>
<organism evidence="1 2">
    <name type="scientific">Rhinolophus ferrumequinum</name>
    <name type="common">Greater horseshoe bat</name>
    <dbReference type="NCBI Taxonomy" id="59479"/>
    <lineage>
        <taxon>Eukaryota</taxon>
        <taxon>Metazoa</taxon>
        <taxon>Chordata</taxon>
        <taxon>Craniata</taxon>
        <taxon>Vertebrata</taxon>
        <taxon>Euteleostomi</taxon>
        <taxon>Mammalia</taxon>
        <taxon>Eutheria</taxon>
        <taxon>Laurasiatheria</taxon>
        <taxon>Chiroptera</taxon>
        <taxon>Yinpterochiroptera</taxon>
        <taxon>Rhinolophoidea</taxon>
        <taxon>Rhinolophidae</taxon>
        <taxon>Rhinolophinae</taxon>
        <taxon>Rhinolophus</taxon>
    </lineage>
</organism>
<evidence type="ECO:0000313" key="1">
    <source>
        <dbReference type="EMBL" id="KAF6306317.1"/>
    </source>
</evidence>